<evidence type="ECO:0000259" key="1">
    <source>
        <dbReference type="Pfam" id="PF05838"/>
    </source>
</evidence>
<dbReference type="EMBL" id="CZCU02000046">
    <property type="protein sequence ID" value="VXD11370.1"/>
    <property type="molecule type" value="Genomic_DNA"/>
</dbReference>
<dbReference type="RefSeq" id="WP_407947367.1">
    <property type="nucleotide sequence ID" value="NZ_LR734832.1"/>
</dbReference>
<comment type="caution">
    <text evidence="2">The sequence shown here is derived from an EMBL/GenBank/DDBJ whole genome shotgun (WGS) entry which is preliminary data.</text>
</comment>
<gene>
    <name evidence="2" type="ORF">PL8927_140122</name>
</gene>
<name>A0A7Z9DVX8_9CYAN</name>
<dbReference type="Gene3D" id="1.20.141.10">
    <property type="entry name" value="Chitosanase, subunit A, domain 1"/>
    <property type="match status" value="1"/>
</dbReference>
<dbReference type="Proteomes" id="UP000184550">
    <property type="component" value="Unassembled WGS sequence"/>
</dbReference>
<evidence type="ECO:0000313" key="2">
    <source>
        <dbReference type="EMBL" id="VXD11370.1"/>
    </source>
</evidence>
<feature type="domain" description="TtsA-like Glycoside hydrolase family 108" evidence="1">
    <location>
        <begin position="70"/>
        <end position="152"/>
    </location>
</feature>
<organism evidence="2 3">
    <name type="scientific">Planktothrix serta PCC 8927</name>
    <dbReference type="NCBI Taxonomy" id="671068"/>
    <lineage>
        <taxon>Bacteria</taxon>
        <taxon>Bacillati</taxon>
        <taxon>Cyanobacteriota</taxon>
        <taxon>Cyanophyceae</taxon>
        <taxon>Oscillatoriophycideae</taxon>
        <taxon>Oscillatoriales</taxon>
        <taxon>Microcoleaceae</taxon>
        <taxon>Planktothrix</taxon>
    </lineage>
</organism>
<reference evidence="2" key="1">
    <citation type="submission" date="2019-10" db="EMBL/GenBank/DDBJ databases">
        <authorList>
            <consortium name="Genoscope - CEA"/>
            <person name="William W."/>
        </authorList>
    </citation>
    <scope>NUCLEOTIDE SEQUENCE [LARGE SCALE GENOMIC DNA]</scope>
    <source>
        <strain evidence="2">BBR_PRJEB10992</strain>
    </source>
</reference>
<dbReference type="AlphaFoldDB" id="A0A7Z9DVX8"/>
<protein>
    <recommendedName>
        <fullName evidence="1">TtsA-like Glycoside hydrolase family 108 domain-containing protein</fullName>
    </recommendedName>
</protein>
<evidence type="ECO:0000313" key="3">
    <source>
        <dbReference type="Proteomes" id="UP000184550"/>
    </source>
</evidence>
<proteinExistence type="predicted"/>
<sequence>MVTLIPSKLMNWNWQQMLPKQLRAKLKPQAIAGMVLLTLAFSVAIGSQSWARNKIRSDYETKLFNAALGFTLYFEGGLSDHPSDVGGRTYRGITQAEYNAYRSVRGLPGLDVSQMSETELIEIYNSYWQGSESAKMHPALAIVMFDTAVNFGINNSITFLQQALGLPQTGTFDQQTREALERGNNQYTALQIINERILYRYKRVQENPSQMAFFHGWLSRDYSLWGYVEKVKN</sequence>
<dbReference type="InterPro" id="IPR008565">
    <property type="entry name" value="TtsA-like_GH18_dom"/>
</dbReference>
<accession>A0A7Z9DVX8</accession>
<dbReference type="Pfam" id="PF05838">
    <property type="entry name" value="Glyco_hydro_108"/>
    <property type="match status" value="1"/>
</dbReference>
<dbReference type="InterPro" id="IPR023346">
    <property type="entry name" value="Lysozyme-like_dom_sf"/>
</dbReference>
<keyword evidence="3" id="KW-1185">Reference proteome</keyword>
<dbReference type="SUPFAM" id="SSF53955">
    <property type="entry name" value="Lysozyme-like"/>
    <property type="match status" value="1"/>
</dbReference>